<dbReference type="GO" id="GO:0005758">
    <property type="term" value="C:mitochondrial intermembrane space"/>
    <property type="evidence" value="ECO:0007669"/>
    <property type="project" value="UniProtKB-SubCell"/>
</dbReference>
<evidence type="ECO:0000256" key="4">
    <source>
        <dbReference type="ARBA" id="ARBA00011881"/>
    </source>
</evidence>
<evidence type="ECO:0000256" key="8">
    <source>
        <dbReference type="ARBA" id="ARBA00022643"/>
    </source>
</evidence>
<dbReference type="Proteomes" id="UP000620124">
    <property type="component" value="Unassembled WGS sequence"/>
</dbReference>
<dbReference type="PROSITE" id="PS00557">
    <property type="entry name" value="FMN_HYDROXY_ACID_DH_1"/>
    <property type="match status" value="1"/>
</dbReference>
<dbReference type="SMART" id="SM01117">
    <property type="entry name" value="Cyt-b5"/>
    <property type="match status" value="1"/>
</dbReference>
<evidence type="ECO:0000256" key="12">
    <source>
        <dbReference type="ARBA" id="ARBA00023004"/>
    </source>
</evidence>
<evidence type="ECO:0000256" key="15">
    <source>
        <dbReference type="ARBA" id="ARBA00061137"/>
    </source>
</evidence>
<comment type="caution">
    <text evidence="24">The sequence shown here is derived from an EMBL/GenBank/DDBJ whole genome shotgun (WGS) entry which is preliminary data.</text>
</comment>
<feature type="domain" description="FMN hydroxy acid dehydrogenase" evidence="23">
    <location>
        <begin position="106"/>
        <end position="488"/>
    </location>
</feature>
<dbReference type="SUPFAM" id="SSF51395">
    <property type="entry name" value="FMN-linked oxidoreductases"/>
    <property type="match status" value="1"/>
</dbReference>
<dbReference type="InterPro" id="IPR037458">
    <property type="entry name" value="L-MDH/L-LDH_FMN-bd"/>
</dbReference>
<dbReference type="PRINTS" id="PR00363">
    <property type="entry name" value="CYTOCHROMEB5"/>
</dbReference>
<dbReference type="Pfam" id="PF01070">
    <property type="entry name" value="FMN_dh"/>
    <property type="match status" value="1"/>
</dbReference>
<comment type="similarity">
    <text evidence="15">In the C-terminal section; belongs to the FMN-dependent alpha-hydroxy acid dehydrogenase family.</text>
</comment>
<evidence type="ECO:0000256" key="13">
    <source>
        <dbReference type="ARBA" id="ARBA00023128"/>
    </source>
</evidence>
<dbReference type="CDD" id="cd02922">
    <property type="entry name" value="FCB2_FMN"/>
    <property type="match status" value="1"/>
</dbReference>
<keyword evidence="8" id="KW-0288">FMN</keyword>
<comment type="catalytic activity">
    <reaction evidence="14">
        <text>(S)-lactate + 2 Fe(III)-[cytochrome c] = 2 Fe(II)-[cytochrome c] + pyruvate + 2 H(+)</text>
        <dbReference type="Rhea" id="RHEA:19909"/>
        <dbReference type="Rhea" id="RHEA-COMP:10350"/>
        <dbReference type="Rhea" id="RHEA-COMP:14399"/>
        <dbReference type="ChEBI" id="CHEBI:15361"/>
        <dbReference type="ChEBI" id="CHEBI:15378"/>
        <dbReference type="ChEBI" id="CHEBI:16651"/>
        <dbReference type="ChEBI" id="CHEBI:29033"/>
        <dbReference type="ChEBI" id="CHEBI:29034"/>
        <dbReference type="EC" id="1.1.2.3"/>
    </reaction>
    <physiologicalReaction direction="left-to-right" evidence="14">
        <dbReference type="Rhea" id="RHEA:19910"/>
    </physiologicalReaction>
</comment>
<name>A0A8H6YNL2_9AGAR</name>
<keyword evidence="11" id="KW-0560">Oxidoreductase</keyword>
<dbReference type="InterPro" id="IPR037396">
    <property type="entry name" value="FMN_HAD"/>
</dbReference>
<dbReference type="Gene3D" id="3.10.120.10">
    <property type="entry name" value="Cytochrome b5-like heme/steroid binding domain"/>
    <property type="match status" value="1"/>
</dbReference>
<evidence type="ECO:0000256" key="14">
    <source>
        <dbReference type="ARBA" id="ARBA00052399"/>
    </source>
</evidence>
<sequence length="516" mass="56538">MGPSSLIPAQVVAQHATRESCWIIVHNKVYDMTDFLDEHPGGSRIILRYAGKDATAAYEPIHPPNMISSNLPPEKHIGIAEPSASLVETPQTEEEKKRELLLSSRPPLDEILNLHDFEAVARAVLPPKAWAYYSSASDDEIAIRENRAAFQRVWFLPRILRDVTKVDWSTTILGQKSSLPIYISATALGKLGHPDGELNLTRAAGKHGIIQMIPTLASCSFDEIVDACPTKSTSIPSAVRASPLSDYVQHIMLHRYVNRDRELTKKYVQHAEKRGVSGLFITVDAPQLGRREKDMRMKFVDDGAGAKVQEGQSGVKKDQGIARAISSFIDPSLAWKDIPWFRSITKMPIVLKGVASPQDAIMALEAGVQGIVLSNHGGRQLDNARSGLENLVDIVAALKTRGPWPNPKFSVFIDGGVRRASDVLKALALGASAVGVGRGFLYAFSSYGQEGVERAIEILRDEFEMNMRLLGITNLSEINPDLVDASRLGTGLTPTDNLYSATYQPLSLAQFRGSKL</sequence>
<organism evidence="24 25">
    <name type="scientific">Mycena venus</name>
    <dbReference type="NCBI Taxonomy" id="2733690"/>
    <lineage>
        <taxon>Eukaryota</taxon>
        <taxon>Fungi</taxon>
        <taxon>Dikarya</taxon>
        <taxon>Basidiomycota</taxon>
        <taxon>Agaricomycotina</taxon>
        <taxon>Agaricomycetes</taxon>
        <taxon>Agaricomycetidae</taxon>
        <taxon>Agaricales</taxon>
        <taxon>Marasmiineae</taxon>
        <taxon>Mycenaceae</taxon>
        <taxon>Mycena</taxon>
    </lineage>
</organism>
<dbReference type="GO" id="GO:0004460">
    <property type="term" value="F:L-lactate dehydrogenase (cytochrome) activity"/>
    <property type="evidence" value="ECO:0007669"/>
    <property type="project" value="UniProtKB-EC"/>
</dbReference>
<evidence type="ECO:0000313" key="25">
    <source>
        <dbReference type="Proteomes" id="UP000620124"/>
    </source>
</evidence>
<comment type="cofactor">
    <cofactor evidence="2">
        <name>heme b</name>
        <dbReference type="ChEBI" id="CHEBI:60344"/>
    </cofactor>
</comment>
<gene>
    <name evidence="24" type="ORF">MVEN_00576300</name>
</gene>
<dbReference type="PROSITE" id="PS50255">
    <property type="entry name" value="CYTOCHROME_B5_2"/>
    <property type="match status" value="1"/>
</dbReference>
<dbReference type="PANTHER" id="PTHR10578:SF148">
    <property type="entry name" value="L-LACTATE DEHYDROGENASE (CYTOCHROME)"/>
    <property type="match status" value="1"/>
</dbReference>
<keyword evidence="6" id="KW-0349">Heme</keyword>
<dbReference type="InterPro" id="IPR013785">
    <property type="entry name" value="Aldolase_TIM"/>
</dbReference>
<dbReference type="FunFam" id="3.10.120.10:FF:000009">
    <property type="entry name" value="Cytochrome b2, mitochondrial, putative"/>
    <property type="match status" value="1"/>
</dbReference>
<dbReference type="InterPro" id="IPR018506">
    <property type="entry name" value="Cyt_B5_heme-BS"/>
</dbReference>
<evidence type="ECO:0000259" key="23">
    <source>
        <dbReference type="PROSITE" id="PS51349"/>
    </source>
</evidence>
<evidence type="ECO:0000256" key="21">
    <source>
        <dbReference type="ARBA" id="ARBA00078938"/>
    </source>
</evidence>
<keyword evidence="10" id="KW-0809">Transit peptide</keyword>
<dbReference type="Pfam" id="PF00173">
    <property type="entry name" value="Cyt-b5"/>
    <property type="match status" value="1"/>
</dbReference>
<keyword evidence="25" id="KW-1185">Reference proteome</keyword>
<dbReference type="PROSITE" id="PS51349">
    <property type="entry name" value="FMN_HYDROXY_ACID_DH_2"/>
    <property type="match status" value="1"/>
</dbReference>
<dbReference type="AlphaFoldDB" id="A0A8H6YNL2"/>
<dbReference type="Gene3D" id="3.20.20.70">
    <property type="entry name" value="Aldolase class I"/>
    <property type="match status" value="1"/>
</dbReference>
<evidence type="ECO:0000256" key="2">
    <source>
        <dbReference type="ARBA" id="ARBA00001970"/>
    </source>
</evidence>
<proteinExistence type="inferred from homology"/>
<comment type="subunit">
    <text evidence="4">Homotetramer.</text>
</comment>
<dbReference type="GO" id="GO:0006089">
    <property type="term" value="P:lactate metabolic process"/>
    <property type="evidence" value="ECO:0007669"/>
    <property type="project" value="TreeGrafter"/>
</dbReference>
<evidence type="ECO:0000256" key="11">
    <source>
        <dbReference type="ARBA" id="ARBA00023002"/>
    </source>
</evidence>
<keyword evidence="7" id="KW-0285">Flavoprotein</keyword>
<evidence type="ECO:0000256" key="17">
    <source>
        <dbReference type="ARBA" id="ARBA00066458"/>
    </source>
</evidence>
<dbReference type="OrthoDB" id="1925334at2759"/>
<dbReference type="InterPro" id="IPR036400">
    <property type="entry name" value="Cyt_B5-like_heme/steroid_sf"/>
</dbReference>
<dbReference type="EMBL" id="JACAZI010000004">
    <property type="protein sequence ID" value="KAF7362297.1"/>
    <property type="molecule type" value="Genomic_DNA"/>
</dbReference>
<evidence type="ECO:0000256" key="5">
    <source>
        <dbReference type="ARBA" id="ARBA00022448"/>
    </source>
</evidence>
<accession>A0A8H6YNL2</accession>
<dbReference type="EC" id="1.1.2.3" evidence="17"/>
<keyword evidence="9" id="KW-0479">Metal-binding</keyword>
<dbReference type="InterPro" id="IPR008259">
    <property type="entry name" value="FMN_hydac_DH_AS"/>
</dbReference>
<evidence type="ECO:0000259" key="22">
    <source>
        <dbReference type="PROSITE" id="PS50255"/>
    </source>
</evidence>
<dbReference type="GO" id="GO:0046872">
    <property type="term" value="F:metal ion binding"/>
    <property type="evidence" value="ECO:0007669"/>
    <property type="project" value="UniProtKB-KW"/>
</dbReference>
<comment type="similarity">
    <text evidence="16">In the N-terminal section; belongs to the cytochrome b5 family.</text>
</comment>
<keyword evidence="13" id="KW-0496">Mitochondrion</keyword>
<evidence type="ECO:0000256" key="3">
    <source>
        <dbReference type="ARBA" id="ARBA00004569"/>
    </source>
</evidence>
<evidence type="ECO:0000256" key="9">
    <source>
        <dbReference type="ARBA" id="ARBA00022723"/>
    </source>
</evidence>
<evidence type="ECO:0000256" key="20">
    <source>
        <dbReference type="ARBA" id="ARBA00078774"/>
    </source>
</evidence>
<comment type="subcellular location">
    <subcellularLocation>
        <location evidence="3">Mitochondrion intermembrane space</location>
    </subcellularLocation>
</comment>
<keyword evidence="12" id="KW-0408">Iron</keyword>
<evidence type="ECO:0000256" key="10">
    <source>
        <dbReference type="ARBA" id="ARBA00022946"/>
    </source>
</evidence>
<evidence type="ECO:0000256" key="1">
    <source>
        <dbReference type="ARBA" id="ARBA00001917"/>
    </source>
</evidence>
<dbReference type="SUPFAM" id="SSF55856">
    <property type="entry name" value="Cytochrome b5-like heme/steroid binding domain"/>
    <property type="match status" value="1"/>
</dbReference>
<evidence type="ECO:0000256" key="16">
    <source>
        <dbReference type="ARBA" id="ARBA00061589"/>
    </source>
</evidence>
<evidence type="ECO:0000313" key="24">
    <source>
        <dbReference type="EMBL" id="KAF7362297.1"/>
    </source>
</evidence>
<reference evidence="24" key="1">
    <citation type="submission" date="2020-05" db="EMBL/GenBank/DDBJ databases">
        <title>Mycena genomes resolve the evolution of fungal bioluminescence.</title>
        <authorList>
            <person name="Tsai I.J."/>
        </authorList>
    </citation>
    <scope>NUCLEOTIDE SEQUENCE</scope>
    <source>
        <strain evidence="24">CCC161011</strain>
    </source>
</reference>
<dbReference type="InterPro" id="IPR000262">
    <property type="entry name" value="FMN-dep_DH"/>
</dbReference>
<dbReference type="FunFam" id="3.20.20.70:FF:000062">
    <property type="entry name" value="Cytochrome b2, mitochondrial, putative"/>
    <property type="match status" value="1"/>
</dbReference>
<evidence type="ECO:0000256" key="7">
    <source>
        <dbReference type="ARBA" id="ARBA00022630"/>
    </source>
</evidence>
<evidence type="ECO:0000256" key="18">
    <source>
        <dbReference type="ARBA" id="ARBA00068515"/>
    </source>
</evidence>
<dbReference type="PROSITE" id="PS00191">
    <property type="entry name" value="CYTOCHROME_B5_1"/>
    <property type="match status" value="1"/>
</dbReference>
<comment type="cofactor">
    <cofactor evidence="1">
        <name>FMN</name>
        <dbReference type="ChEBI" id="CHEBI:58210"/>
    </cofactor>
</comment>
<keyword evidence="5" id="KW-0813">Transport</keyword>
<evidence type="ECO:0000256" key="6">
    <source>
        <dbReference type="ARBA" id="ARBA00022617"/>
    </source>
</evidence>
<dbReference type="PANTHER" id="PTHR10578">
    <property type="entry name" value="S -2-HYDROXY-ACID OXIDASE-RELATED"/>
    <property type="match status" value="1"/>
</dbReference>
<protein>
    <recommendedName>
        <fullName evidence="18">L-lactate dehydrogenase (cytochrome)</fullName>
        <ecNumber evidence="17">1.1.2.3</ecNumber>
    </recommendedName>
    <alternativeName>
        <fullName evidence="20">Cytochrome b2</fullName>
    </alternativeName>
    <alternativeName>
        <fullName evidence="19">Flavocytochrome b2</fullName>
    </alternativeName>
    <alternativeName>
        <fullName evidence="21">L-lactate ferricytochrome c oxidoreductase</fullName>
    </alternativeName>
</protein>
<dbReference type="InterPro" id="IPR001199">
    <property type="entry name" value="Cyt_B5-like_heme/steroid-bd"/>
</dbReference>
<feature type="domain" description="Cytochrome b5 heme-binding" evidence="22">
    <location>
        <begin position="4"/>
        <end position="81"/>
    </location>
</feature>
<dbReference type="GO" id="GO:0020037">
    <property type="term" value="F:heme binding"/>
    <property type="evidence" value="ECO:0007669"/>
    <property type="project" value="InterPro"/>
</dbReference>
<evidence type="ECO:0000256" key="19">
    <source>
        <dbReference type="ARBA" id="ARBA00075949"/>
    </source>
</evidence>